<dbReference type="OrthoDB" id="9021596at2"/>
<dbReference type="InterPro" id="IPR008727">
    <property type="entry name" value="PAAR_motif"/>
</dbReference>
<dbReference type="RefSeq" id="WP_114178419.1">
    <property type="nucleotide sequence ID" value="NZ_CP024902.1"/>
</dbReference>
<proteinExistence type="predicted"/>
<gene>
    <name evidence="1" type="ORF">CUJ89_17540</name>
</gene>
<dbReference type="Pfam" id="PF05488">
    <property type="entry name" value="PAAR_motif"/>
    <property type="match status" value="1"/>
</dbReference>
<dbReference type="EMBL" id="CP024902">
    <property type="protein sequence ID" value="AXF22110.1"/>
    <property type="molecule type" value="Genomic_DNA"/>
</dbReference>
<dbReference type="Proteomes" id="UP000253104">
    <property type="component" value="Chromosome mHSR5_A"/>
</dbReference>
<protein>
    <recommendedName>
        <fullName evidence="3">PAAR motif-containing protein</fullName>
    </recommendedName>
</protein>
<sequence length="219" mass="22682">MKNEHEAPTHLFATIGALTERGGRVTAATSGLTLAGLEVARVGDVVTYDDGSEAVIIDGAGHVHSGDKPFALVGSRLSNGDRITETLRTAWGIHVPEGRSIPGLFDPAYVPPPAPPTYRLAVRGATTARGGVLREPSGTWEVAEHLGKAGAVGDLIHYPDGSTARIANGLGLADRPDFAPLAFVGSELDNGDTITDSPERHGEASSVVFTLVPHSPQAG</sequence>
<evidence type="ECO:0000313" key="2">
    <source>
        <dbReference type="Proteomes" id="UP000253104"/>
    </source>
</evidence>
<name>A0A2Z5MZ11_BURPY</name>
<reference evidence="1 2" key="1">
    <citation type="journal article" date="2018" name="ISME J.">
        <title>Involvement of Burkholderiaceae and sulfurous volatiles in disease-suppressive soils.</title>
        <authorList>
            <person name="Carrion V.J."/>
            <person name="Cordovez V."/>
            <person name="Tyc O."/>
            <person name="Etalo D.W."/>
            <person name="de Bruijn I."/>
            <person name="de Jager V.C."/>
            <person name="Medema M.H."/>
            <person name="Eberl L."/>
            <person name="Raaijmakers J.M."/>
        </authorList>
    </citation>
    <scope>NUCLEOTIDE SEQUENCE [LARGE SCALE GENOMIC DNA]</scope>
    <source>
        <strain evidence="2">mHSR5</strain>
    </source>
</reference>
<organism evidence="1 2">
    <name type="scientific">Burkholderia pyrrocinia</name>
    <name type="common">Pseudomonas pyrrocinia</name>
    <dbReference type="NCBI Taxonomy" id="60550"/>
    <lineage>
        <taxon>Bacteria</taxon>
        <taxon>Pseudomonadati</taxon>
        <taxon>Pseudomonadota</taxon>
        <taxon>Betaproteobacteria</taxon>
        <taxon>Burkholderiales</taxon>
        <taxon>Burkholderiaceae</taxon>
        <taxon>Burkholderia</taxon>
        <taxon>Burkholderia cepacia complex</taxon>
    </lineage>
</organism>
<evidence type="ECO:0000313" key="1">
    <source>
        <dbReference type="EMBL" id="AXF22110.1"/>
    </source>
</evidence>
<evidence type="ECO:0008006" key="3">
    <source>
        <dbReference type="Google" id="ProtNLM"/>
    </source>
</evidence>
<dbReference type="AlphaFoldDB" id="A0A2Z5MZ11"/>
<accession>A0A2Z5MZ11</accession>